<organism evidence="8 9">
    <name type="scientific">Porites evermanni</name>
    <dbReference type="NCBI Taxonomy" id="104178"/>
    <lineage>
        <taxon>Eukaryota</taxon>
        <taxon>Metazoa</taxon>
        <taxon>Cnidaria</taxon>
        <taxon>Anthozoa</taxon>
        <taxon>Hexacorallia</taxon>
        <taxon>Scleractinia</taxon>
        <taxon>Fungiina</taxon>
        <taxon>Poritidae</taxon>
        <taxon>Porites</taxon>
    </lineage>
</organism>
<feature type="transmembrane region" description="Helical" evidence="7">
    <location>
        <begin position="101"/>
        <end position="124"/>
    </location>
</feature>
<evidence type="ECO:0000313" key="9">
    <source>
        <dbReference type="Proteomes" id="UP001159427"/>
    </source>
</evidence>
<keyword evidence="3" id="KW-0813">Transport</keyword>
<evidence type="ECO:0000256" key="3">
    <source>
        <dbReference type="ARBA" id="ARBA00022448"/>
    </source>
</evidence>
<comment type="similarity">
    <text evidence="2 7">Belongs to the battenin family.</text>
</comment>
<protein>
    <recommendedName>
        <fullName evidence="7">Battenin</fullName>
    </recommendedName>
</protein>
<comment type="subcellular location">
    <subcellularLocation>
        <location evidence="1">Endomembrane system</location>
        <topology evidence="1">Multi-pass membrane protein</topology>
    </subcellularLocation>
    <subcellularLocation>
        <location evidence="7">Lysosome membrane</location>
        <topology evidence="7">Multi-pass membrane protein</topology>
    </subcellularLocation>
</comment>
<keyword evidence="9" id="KW-1185">Reference proteome</keyword>
<evidence type="ECO:0000256" key="2">
    <source>
        <dbReference type="ARBA" id="ARBA00007467"/>
    </source>
</evidence>
<feature type="transmembrane region" description="Helical" evidence="7">
    <location>
        <begin position="130"/>
        <end position="150"/>
    </location>
</feature>
<dbReference type="InterPro" id="IPR036259">
    <property type="entry name" value="MFS_trans_sf"/>
</dbReference>
<gene>
    <name evidence="8" type="ORF">PEVE_00034025</name>
</gene>
<feature type="transmembrane region" description="Helical" evidence="7">
    <location>
        <begin position="373"/>
        <end position="393"/>
    </location>
</feature>
<feature type="transmembrane region" description="Helical" evidence="7">
    <location>
        <begin position="308"/>
        <end position="327"/>
    </location>
</feature>
<proteinExistence type="inferred from homology"/>
<feature type="transmembrane region" description="Helical" evidence="7">
    <location>
        <begin position="46"/>
        <end position="67"/>
    </location>
</feature>
<evidence type="ECO:0000256" key="6">
    <source>
        <dbReference type="ARBA" id="ARBA00023136"/>
    </source>
</evidence>
<keyword evidence="4 7" id="KW-0812">Transmembrane</keyword>
<dbReference type="Gene3D" id="1.20.1250.20">
    <property type="entry name" value="MFS general substrate transporter like domains"/>
    <property type="match status" value="1"/>
</dbReference>
<evidence type="ECO:0000256" key="5">
    <source>
        <dbReference type="ARBA" id="ARBA00022989"/>
    </source>
</evidence>
<dbReference type="PANTHER" id="PTHR10981:SF0">
    <property type="entry name" value="BATTENIN"/>
    <property type="match status" value="1"/>
</dbReference>
<feature type="transmembrane region" description="Helical" evidence="7">
    <location>
        <begin position="229"/>
        <end position="250"/>
    </location>
</feature>
<dbReference type="PANTHER" id="PTHR10981">
    <property type="entry name" value="BATTENIN"/>
    <property type="match status" value="1"/>
</dbReference>
<name>A0ABN8LIS0_9CNID</name>
<keyword evidence="7" id="KW-0458">Lysosome</keyword>
<accession>A0ABN8LIS0</accession>
<evidence type="ECO:0000256" key="7">
    <source>
        <dbReference type="RuleBase" id="RU361113"/>
    </source>
</evidence>
<evidence type="ECO:0000256" key="4">
    <source>
        <dbReference type="ARBA" id="ARBA00022692"/>
    </source>
</evidence>
<sequence>MQPLSEKTTSWMNVLCFYMFGTLSFFNQELLYIASQDILSGRKLPTATILVCFVTPLMITKILAPWFVQRIPYVVKTCIIALDMALGLTLIVFVENMEVKLLGICLNAMATGSAEVVFLGLSSFYQPICISSYVAGTGMASLFSPLYYNALTTWSCVSPKTAIMITIPFPALWLVFYAILDKSYISNGPQGAQKRTEIKYTSLKNSPDESANRPTTIGGIFSCTEQLRIAFKILPFILSLFLSFFAEYLSNSSVITSIAFPDSKLHPRDHFLVYFLSYMLGKFVGRSHLFIFSFLPPEATEFLMCDKTWIFAVLEMGHLLFFLFESWYHFLPSIWIMVVLCSTLGLVAGIIVVQSPHAVSRNVSPEEKEFALGLLTIGNGVGGFLAGLVGLAVEPYLTNKCKVHFSATKEFCFTRLRNATGWENNFHC</sequence>
<comment type="caution">
    <text evidence="8">The sequence shown here is derived from an EMBL/GenBank/DDBJ whole genome shotgun (WGS) entry which is preliminary data.</text>
</comment>
<feature type="transmembrane region" description="Helical" evidence="7">
    <location>
        <begin position="73"/>
        <end position="94"/>
    </location>
</feature>
<feature type="transmembrane region" description="Helical" evidence="7">
    <location>
        <begin position="162"/>
        <end position="180"/>
    </location>
</feature>
<keyword evidence="5 7" id="KW-1133">Transmembrane helix</keyword>
<dbReference type="Proteomes" id="UP001159427">
    <property type="component" value="Unassembled WGS sequence"/>
</dbReference>
<dbReference type="SUPFAM" id="SSF103473">
    <property type="entry name" value="MFS general substrate transporter"/>
    <property type="match status" value="1"/>
</dbReference>
<dbReference type="InterPro" id="IPR003492">
    <property type="entry name" value="Battenin_disease_Cln3"/>
</dbReference>
<reference evidence="8 9" key="1">
    <citation type="submission" date="2022-05" db="EMBL/GenBank/DDBJ databases">
        <authorList>
            <consortium name="Genoscope - CEA"/>
            <person name="William W."/>
        </authorList>
    </citation>
    <scope>NUCLEOTIDE SEQUENCE [LARGE SCALE GENOMIC DNA]</scope>
</reference>
<evidence type="ECO:0000313" key="8">
    <source>
        <dbReference type="EMBL" id="CAH3016919.1"/>
    </source>
</evidence>
<feature type="transmembrane region" description="Helical" evidence="7">
    <location>
        <begin position="271"/>
        <end position="296"/>
    </location>
</feature>
<keyword evidence="6 7" id="KW-0472">Membrane</keyword>
<dbReference type="EMBL" id="CALNXI010000051">
    <property type="protein sequence ID" value="CAH3016919.1"/>
    <property type="molecule type" value="Genomic_DNA"/>
</dbReference>
<dbReference type="Pfam" id="PF02487">
    <property type="entry name" value="CLN3"/>
    <property type="match status" value="1"/>
</dbReference>
<feature type="transmembrane region" description="Helical" evidence="7">
    <location>
        <begin position="334"/>
        <end position="353"/>
    </location>
</feature>
<dbReference type="PRINTS" id="PR01315">
    <property type="entry name" value="BATTENIN"/>
</dbReference>
<evidence type="ECO:0000256" key="1">
    <source>
        <dbReference type="ARBA" id="ARBA00004127"/>
    </source>
</evidence>
<feature type="transmembrane region" description="Helical" evidence="7">
    <location>
        <begin position="12"/>
        <end position="34"/>
    </location>
</feature>